<dbReference type="AlphaFoldDB" id="A0A917U8B6"/>
<name>A0A917U8B6_9ACTN</name>
<feature type="domain" description="Methyltransferase type 11" evidence="1">
    <location>
        <begin position="47"/>
        <end position="143"/>
    </location>
</feature>
<evidence type="ECO:0000259" key="1">
    <source>
        <dbReference type="Pfam" id="PF08241"/>
    </source>
</evidence>
<dbReference type="PANTHER" id="PTHR43591:SF24">
    <property type="entry name" value="2-METHOXY-6-POLYPRENYL-1,4-BENZOQUINOL METHYLASE, MITOCHONDRIAL"/>
    <property type="match status" value="1"/>
</dbReference>
<dbReference type="GO" id="GO:0008757">
    <property type="term" value="F:S-adenosylmethionine-dependent methyltransferase activity"/>
    <property type="evidence" value="ECO:0007669"/>
    <property type="project" value="InterPro"/>
</dbReference>
<evidence type="ECO:0000313" key="2">
    <source>
        <dbReference type="EMBL" id="GGM59892.1"/>
    </source>
</evidence>
<organism evidence="2 3">
    <name type="scientific">Dactylosporangium sucinum</name>
    <dbReference type="NCBI Taxonomy" id="1424081"/>
    <lineage>
        <taxon>Bacteria</taxon>
        <taxon>Bacillati</taxon>
        <taxon>Actinomycetota</taxon>
        <taxon>Actinomycetes</taxon>
        <taxon>Micromonosporales</taxon>
        <taxon>Micromonosporaceae</taxon>
        <taxon>Dactylosporangium</taxon>
    </lineage>
</organism>
<dbReference type="SUPFAM" id="SSF53335">
    <property type="entry name" value="S-adenosyl-L-methionine-dependent methyltransferases"/>
    <property type="match status" value="1"/>
</dbReference>
<dbReference type="EMBL" id="BMPI01000043">
    <property type="protein sequence ID" value="GGM59892.1"/>
    <property type="molecule type" value="Genomic_DNA"/>
</dbReference>
<dbReference type="InterPro" id="IPR013216">
    <property type="entry name" value="Methyltransf_11"/>
</dbReference>
<dbReference type="Gene3D" id="3.40.50.150">
    <property type="entry name" value="Vaccinia Virus protein VP39"/>
    <property type="match status" value="1"/>
</dbReference>
<proteinExistence type="predicted"/>
<keyword evidence="3" id="KW-1185">Reference proteome</keyword>
<evidence type="ECO:0000313" key="3">
    <source>
        <dbReference type="Proteomes" id="UP000642070"/>
    </source>
</evidence>
<comment type="caution">
    <text evidence="2">The sequence shown here is derived from an EMBL/GenBank/DDBJ whole genome shotgun (WGS) entry which is preliminary data.</text>
</comment>
<dbReference type="CDD" id="cd02440">
    <property type="entry name" value="AdoMet_MTases"/>
    <property type="match status" value="1"/>
</dbReference>
<reference evidence="2" key="2">
    <citation type="submission" date="2020-09" db="EMBL/GenBank/DDBJ databases">
        <authorList>
            <person name="Sun Q."/>
            <person name="Ohkuma M."/>
        </authorList>
    </citation>
    <scope>NUCLEOTIDE SEQUENCE</scope>
    <source>
        <strain evidence="2">JCM 19831</strain>
    </source>
</reference>
<dbReference type="Proteomes" id="UP000642070">
    <property type="component" value="Unassembled WGS sequence"/>
</dbReference>
<dbReference type="Pfam" id="PF08241">
    <property type="entry name" value="Methyltransf_11"/>
    <property type="match status" value="1"/>
</dbReference>
<sequence>MQHCDGNHFEGRWATWYSWLTGGPLRYTYRRLARDAAALAGPGAAVLDVGTGPGVLPDELARLRPDLTVAGVDPAHAMVAAARRRLARHGGRVRVTEGTAAALPFPDGSFDLVVSSLSLHHWPDPAAAAAELVRVLRPGGRLCLYDFPTAPFDAVTPAGAAAGRTDLPWRMPFAGRLTRAVIEPSVVEHDR</sequence>
<protein>
    <recommendedName>
        <fullName evidence="1">Methyltransferase type 11 domain-containing protein</fullName>
    </recommendedName>
</protein>
<reference evidence="2" key="1">
    <citation type="journal article" date="2014" name="Int. J. Syst. Evol. Microbiol.">
        <title>Complete genome sequence of Corynebacterium casei LMG S-19264T (=DSM 44701T), isolated from a smear-ripened cheese.</title>
        <authorList>
            <consortium name="US DOE Joint Genome Institute (JGI-PGF)"/>
            <person name="Walter F."/>
            <person name="Albersmeier A."/>
            <person name="Kalinowski J."/>
            <person name="Ruckert C."/>
        </authorList>
    </citation>
    <scope>NUCLEOTIDE SEQUENCE</scope>
    <source>
        <strain evidence="2">JCM 19831</strain>
    </source>
</reference>
<gene>
    <name evidence="2" type="ORF">GCM10007977_071770</name>
</gene>
<dbReference type="PANTHER" id="PTHR43591">
    <property type="entry name" value="METHYLTRANSFERASE"/>
    <property type="match status" value="1"/>
</dbReference>
<dbReference type="InterPro" id="IPR029063">
    <property type="entry name" value="SAM-dependent_MTases_sf"/>
</dbReference>
<dbReference type="RefSeq" id="WP_229836146.1">
    <property type="nucleotide sequence ID" value="NZ_BMPI01000043.1"/>
</dbReference>
<accession>A0A917U8B6</accession>